<feature type="compositionally biased region" description="Pro residues" evidence="1">
    <location>
        <begin position="349"/>
        <end position="359"/>
    </location>
</feature>
<name>A0A8K0J570_9HYPO</name>
<organism evidence="2 3">
    <name type="scientific">Claviceps africana</name>
    <dbReference type="NCBI Taxonomy" id="83212"/>
    <lineage>
        <taxon>Eukaryota</taxon>
        <taxon>Fungi</taxon>
        <taxon>Dikarya</taxon>
        <taxon>Ascomycota</taxon>
        <taxon>Pezizomycotina</taxon>
        <taxon>Sordariomycetes</taxon>
        <taxon>Hypocreomycetidae</taxon>
        <taxon>Hypocreales</taxon>
        <taxon>Clavicipitaceae</taxon>
        <taxon>Claviceps</taxon>
    </lineage>
</organism>
<dbReference type="OrthoDB" id="5339332at2759"/>
<feature type="compositionally biased region" description="Low complexity" evidence="1">
    <location>
        <begin position="337"/>
        <end position="348"/>
    </location>
</feature>
<protein>
    <submittedName>
        <fullName evidence="2">Uncharacterized protein</fullName>
    </submittedName>
</protein>
<feature type="compositionally biased region" description="Basic and acidic residues" evidence="1">
    <location>
        <begin position="327"/>
        <end position="336"/>
    </location>
</feature>
<keyword evidence="3" id="KW-1185">Reference proteome</keyword>
<dbReference type="Proteomes" id="UP000811619">
    <property type="component" value="Unassembled WGS sequence"/>
</dbReference>
<gene>
    <name evidence="2" type="ORF">E4U42_004755</name>
</gene>
<comment type="caution">
    <text evidence="2">The sequence shown here is derived from an EMBL/GenBank/DDBJ whole genome shotgun (WGS) entry which is preliminary data.</text>
</comment>
<feature type="compositionally biased region" description="Low complexity" evidence="1">
    <location>
        <begin position="24"/>
        <end position="35"/>
    </location>
</feature>
<evidence type="ECO:0000256" key="1">
    <source>
        <dbReference type="SAM" id="MobiDB-lite"/>
    </source>
</evidence>
<proteinExistence type="predicted"/>
<feature type="compositionally biased region" description="Basic and acidic residues" evidence="1">
    <location>
        <begin position="477"/>
        <end position="494"/>
    </location>
</feature>
<feature type="region of interest" description="Disordered" evidence="1">
    <location>
        <begin position="120"/>
        <end position="139"/>
    </location>
</feature>
<evidence type="ECO:0000313" key="2">
    <source>
        <dbReference type="EMBL" id="KAG5924041.1"/>
    </source>
</evidence>
<feature type="region of interest" description="Disordered" evidence="1">
    <location>
        <begin position="279"/>
        <end position="502"/>
    </location>
</feature>
<feature type="region of interest" description="Disordered" evidence="1">
    <location>
        <begin position="1"/>
        <end position="72"/>
    </location>
</feature>
<evidence type="ECO:0000313" key="3">
    <source>
        <dbReference type="Proteomes" id="UP000811619"/>
    </source>
</evidence>
<feature type="compositionally biased region" description="Low complexity" evidence="1">
    <location>
        <begin position="378"/>
        <end position="391"/>
    </location>
</feature>
<feature type="compositionally biased region" description="Polar residues" evidence="1">
    <location>
        <begin position="444"/>
        <end position="471"/>
    </location>
</feature>
<sequence>MASTLTPSGTPPSARCHTRQCHARPPSSTSSSGRQTSDRRKRPLPLATTRLFRPHPSSTSVAPSTAEGKATPVDDAAAKHGTLALRAINSHYPSRRRCARPTGAQSSAYSEPVVVRTYYAPASGRRQRPSGRGGAGSRTCGPAIGVGAAGGVLGTMARAYTRKRSASGVRPDIQLPPVEAFRFKSFLANADINADLDRIAEICARASYSLSNQYEVHCAPHGPGASFLASGHGHNRDPQGPTVQAVAVDDEQLTLSIIKRRRRVGRGNIRAVGTLETIMSSSRSSDEEIANKTSASAPADGVRGRAARKTQASRPSSPKLPSVAARDASDSQDDHSPQQQQQKQQQQQQPPPPPSPGPLPRRSSTPLALMDNSRQGGAPWAASRPRASSWALVGEPASPRASGRQLETRTASADPSIKPKAPRARASSAPRAGVTDAHPARGCVSSTRQDTLGKTTGSSISGWLPSMSTSIRPKPRGRAESSLRDLLHNTEHKARGTGSAVK</sequence>
<reference evidence="2" key="1">
    <citation type="journal article" date="2020" name="bioRxiv">
        <title>Whole genome comparisons of ergot fungi reveals the divergence and evolution of species within the genus Claviceps are the result of varying mechanisms driving genome evolution and host range expansion.</title>
        <authorList>
            <person name="Wyka S.A."/>
            <person name="Mondo S.J."/>
            <person name="Liu M."/>
            <person name="Dettman J."/>
            <person name="Nalam V."/>
            <person name="Broders K.D."/>
        </authorList>
    </citation>
    <scope>NUCLEOTIDE SEQUENCE</scope>
    <source>
        <strain evidence="2">CCC 489</strain>
    </source>
</reference>
<dbReference type="AlphaFoldDB" id="A0A8K0J570"/>
<accession>A0A8K0J570</accession>
<dbReference type="EMBL" id="SRPY01000428">
    <property type="protein sequence ID" value="KAG5924041.1"/>
    <property type="molecule type" value="Genomic_DNA"/>
</dbReference>